<evidence type="ECO:0008006" key="3">
    <source>
        <dbReference type="Google" id="ProtNLM"/>
    </source>
</evidence>
<dbReference type="EMBL" id="BQNB010017602">
    <property type="protein sequence ID" value="GJT65083.1"/>
    <property type="molecule type" value="Genomic_DNA"/>
</dbReference>
<dbReference type="Proteomes" id="UP001151760">
    <property type="component" value="Unassembled WGS sequence"/>
</dbReference>
<name>A0ABQ5FP07_9ASTR</name>
<comment type="caution">
    <text evidence="1">The sequence shown here is derived from an EMBL/GenBank/DDBJ whole genome shotgun (WGS) entry which is preliminary data.</text>
</comment>
<accession>A0ABQ5FP07</accession>
<sequence length="112" mass="12908">MTTRVAMEFDGRLRCEIRYHPGKANVVADALSKRNESNHMIKRNVRSHRLLVNGDSYVAVGENHNGFHLQKLPKTQAARDRQRSYANLRRKPLEFQVGDRVMLKVSPRKGVI</sequence>
<gene>
    <name evidence="1" type="ORF">Tco_1016563</name>
</gene>
<proteinExistence type="predicted"/>
<reference evidence="1" key="2">
    <citation type="submission" date="2022-01" db="EMBL/GenBank/DDBJ databases">
        <authorList>
            <person name="Yamashiro T."/>
            <person name="Shiraishi A."/>
            <person name="Satake H."/>
            <person name="Nakayama K."/>
        </authorList>
    </citation>
    <scope>NUCLEOTIDE SEQUENCE</scope>
</reference>
<protein>
    <recommendedName>
        <fullName evidence="3">Reverse transcriptase domain-containing protein</fullName>
    </recommendedName>
</protein>
<organism evidence="1 2">
    <name type="scientific">Tanacetum coccineum</name>
    <dbReference type="NCBI Taxonomy" id="301880"/>
    <lineage>
        <taxon>Eukaryota</taxon>
        <taxon>Viridiplantae</taxon>
        <taxon>Streptophyta</taxon>
        <taxon>Embryophyta</taxon>
        <taxon>Tracheophyta</taxon>
        <taxon>Spermatophyta</taxon>
        <taxon>Magnoliopsida</taxon>
        <taxon>eudicotyledons</taxon>
        <taxon>Gunneridae</taxon>
        <taxon>Pentapetalae</taxon>
        <taxon>asterids</taxon>
        <taxon>campanulids</taxon>
        <taxon>Asterales</taxon>
        <taxon>Asteraceae</taxon>
        <taxon>Asteroideae</taxon>
        <taxon>Anthemideae</taxon>
        <taxon>Anthemidinae</taxon>
        <taxon>Tanacetum</taxon>
    </lineage>
</organism>
<keyword evidence="2" id="KW-1185">Reference proteome</keyword>
<reference evidence="1" key="1">
    <citation type="journal article" date="2022" name="Int. J. Mol. Sci.">
        <title>Draft Genome of Tanacetum Coccineum: Genomic Comparison of Closely Related Tanacetum-Family Plants.</title>
        <authorList>
            <person name="Yamashiro T."/>
            <person name="Shiraishi A."/>
            <person name="Nakayama K."/>
            <person name="Satake H."/>
        </authorList>
    </citation>
    <scope>NUCLEOTIDE SEQUENCE</scope>
</reference>
<evidence type="ECO:0000313" key="2">
    <source>
        <dbReference type="Proteomes" id="UP001151760"/>
    </source>
</evidence>
<evidence type="ECO:0000313" key="1">
    <source>
        <dbReference type="EMBL" id="GJT65083.1"/>
    </source>
</evidence>